<name>A0A7G7W2H4_9BACT</name>
<dbReference type="RefSeq" id="WP_185886372.1">
    <property type="nucleotide sequence ID" value="NZ_CP060202.1"/>
</dbReference>
<keyword evidence="2" id="KW-1185">Reference proteome</keyword>
<accession>A0A7G7W2H4</accession>
<dbReference type="AlphaFoldDB" id="A0A7G7W2H4"/>
<dbReference type="EMBL" id="CP060202">
    <property type="protein sequence ID" value="QNH60567.1"/>
    <property type="molecule type" value="Genomic_DNA"/>
</dbReference>
<sequence length="158" mass="18177">MDPDYQAHLYMQEQLEAFVAAFTERHSSARRHYLPQGEVSKKAAKRSARHRHINPMLGMDGLGRELDIRYCKQLPKGSKQHDIEFVLKAIVKYKLKVCYIMSPIVDYHQQTMPIEEALDAIVGLSSTTSISFIRGKVAYFEGHSVGERFLCIKEDRAY</sequence>
<protein>
    <submittedName>
        <fullName evidence="1">Uncharacterized protein</fullName>
    </submittedName>
</protein>
<reference evidence="1 2" key="1">
    <citation type="submission" date="2020-08" db="EMBL/GenBank/DDBJ databases">
        <title>Hymenobacter sp. S2-20-2 genome sequencing.</title>
        <authorList>
            <person name="Jin L."/>
        </authorList>
    </citation>
    <scope>NUCLEOTIDE SEQUENCE [LARGE SCALE GENOMIC DNA]</scope>
    <source>
        <strain evidence="1 2">S2-20-2</strain>
    </source>
</reference>
<evidence type="ECO:0000313" key="2">
    <source>
        <dbReference type="Proteomes" id="UP000515489"/>
    </source>
</evidence>
<proteinExistence type="predicted"/>
<organism evidence="1 2">
    <name type="scientific">Hymenobacter sediminicola</name>
    <dbReference type="NCBI Taxonomy" id="2761579"/>
    <lineage>
        <taxon>Bacteria</taxon>
        <taxon>Pseudomonadati</taxon>
        <taxon>Bacteroidota</taxon>
        <taxon>Cytophagia</taxon>
        <taxon>Cytophagales</taxon>
        <taxon>Hymenobacteraceae</taxon>
        <taxon>Hymenobacter</taxon>
    </lineage>
</organism>
<evidence type="ECO:0000313" key="1">
    <source>
        <dbReference type="EMBL" id="QNH60567.1"/>
    </source>
</evidence>
<gene>
    <name evidence="1" type="ORF">H4317_10160</name>
</gene>
<dbReference type="KEGG" id="hsk:H4317_10160"/>
<dbReference type="Proteomes" id="UP000515489">
    <property type="component" value="Chromosome"/>
</dbReference>